<reference evidence="7 8" key="1">
    <citation type="submission" date="2015-01" db="EMBL/GenBank/DDBJ databases">
        <title>The Genome Sequence of Capronia semiimmersa CBS27337.</title>
        <authorList>
            <consortium name="The Broad Institute Genomics Platform"/>
            <person name="Cuomo C."/>
            <person name="de Hoog S."/>
            <person name="Gorbushina A."/>
            <person name="Stielow B."/>
            <person name="Teixiera M."/>
            <person name="Abouelleil A."/>
            <person name="Chapman S.B."/>
            <person name="Priest M."/>
            <person name="Young S.K."/>
            <person name="Wortman J."/>
            <person name="Nusbaum C."/>
            <person name="Birren B."/>
        </authorList>
    </citation>
    <scope>NUCLEOTIDE SEQUENCE [LARGE SCALE GENOMIC DNA]</scope>
    <source>
        <strain evidence="7 8">CBS 27337</strain>
    </source>
</reference>
<keyword evidence="3" id="KW-0274">FAD</keyword>
<dbReference type="STRING" id="5601.A0A0D2GL45"/>
<feature type="transmembrane region" description="Helical" evidence="5">
    <location>
        <begin position="561"/>
        <end position="582"/>
    </location>
</feature>
<dbReference type="GO" id="GO:0004497">
    <property type="term" value="F:monooxygenase activity"/>
    <property type="evidence" value="ECO:0007669"/>
    <property type="project" value="InterPro"/>
</dbReference>
<evidence type="ECO:0000259" key="6">
    <source>
        <dbReference type="Pfam" id="PF01494"/>
    </source>
</evidence>
<sequence length="811" mass="91222">MASTTFKVIIVGGGVSGLTLANALDQAKVDYVLLESKDQFAPAVGASIAIGPNGNRILDQIGCFEMLERHTDPIVHTRVWKDGRMLRDSDQPVVSHKRFGYPIYFCDRHFLLATLYDNIKHKHRLLLRKKVSRIDHNHKTATVQCKDGTTYTGDVIVGADGVHSIVRQEMFRHMEVNEPHLLNPTDKAALSSEYKCMYGVSKSTSGLDGPGEGGIFNQVLGHDLSFLYSNDKSGRVFWFVFEKLDREHRIPNIPEFSDDDAVALARRSSSVQMNEKVRFADIWKNRLAYKLVPLEEALFRHWTWGRLVCMGDSVHKWTPNIGQGGNSAIESAALLANKLHHLAHQTTDPTRKEVEEALKSFHERRLPRAAATFKNSNLATRLEALKSSKEEFLILSVIPRIGDWLIDQIALGTVGAEKLDYLQEPTRSFQGTMRFNQNYGHGTKQPIAKRAFIALPFLVLSFLAHRIFSYVLAQPTLQNTVTESLASGQLEFNGRVWKLPTQLSPFAMLVTAFSPSILDFDPVQKIQAVSFLVDLSPIWLIYVLEAHRRANELKYTFTLPVLYGVAFQLLGIGIVGPVWFFVHYVQSPMVDYAAKDWRMVNVAAAKTAGAAVLLAFTLPTLAMYYLPNTNHRLTINAIWQAFPVFSVILHYVLRRTIVKDTTRNDRIYHIKADMPYTRIAVWFFASLSALVFNAARYASGTSLSTIFFPNWTLLRSAISSTDGNLNLISGMRLFLQVDEIVCFSAAFLWLAYLIGDLKEAEMTYISWTKVVVFAIAGTYLIGPGAVVLLSWWWRENILATKHAKGSVGSRT</sequence>
<dbReference type="PRINTS" id="PR00420">
    <property type="entry name" value="RNGMNOXGNASE"/>
</dbReference>
<dbReference type="HOGENOM" id="CLU_009665_12_0_1"/>
<dbReference type="InterPro" id="IPR050562">
    <property type="entry name" value="FAD_mOase_fung"/>
</dbReference>
<dbReference type="InterPro" id="IPR002938">
    <property type="entry name" value="FAD-bd"/>
</dbReference>
<feature type="domain" description="FAD-binding" evidence="6">
    <location>
        <begin position="7"/>
        <end position="375"/>
    </location>
</feature>
<dbReference type="Gene3D" id="3.50.50.60">
    <property type="entry name" value="FAD/NAD(P)-binding domain"/>
    <property type="match status" value="1"/>
</dbReference>
<dbReference type="InterPro" id="IPR036188">
    <property type="entry name" value="FAD/NAD-bd_sf"/>
</dbReference>
<evidence type="ECO:0000313" key="7">
    <source>
        <dbReference type="EMBL" id="KIW73074.1"/>
    </source>
</evidence>
<keyword evidence="5" id="KW-0472">Membrane</keyword>
<feature type="transmembrane region" description="Helical" evidence="5">
    <location>
        <begin position="675"/>
        <end position="695"/>
    </location>
</feature>
<evidence type="ECO:0000256" key="1">
    <source>
        <dbReference type="ARBA" id="ARBA00007992"/>
    </source>
</evidence>
<keyword evidence="5" id="KW-0812">Transmembrane</keyword>
<dbReference type="Pfam" id="PF01494">
    <property type="entry name" value="FAD_binding_3"/>
    <property type="match status" value="1"/>
</dbReference>
<feature type="transmembrane region" description="Helical" evidence="5">
    <location>
        <begin position="767"/>
        <end position="793"/>
    </location>
</feature>
<feature type="transmembrane region" description="Helical" evidence="5">
    <location>
        <begin position="733"/>
        <end position="755"/>
    </location>
</feature>
<name>A0A0D2GL45_9EURO</name>
<organism evidence="7 8">
    <name type="scientific">Phialophora macrospora</name>
    <dbReference type="NCBI Taxonomy" id="1851006"/>
    <lineage>
        <taxon>Eukaryota</taxon>
        <taxon>Fungi</taxon>
        <taxon>Dikarya</taxon>
        <taxon>Ascomycota</taxon>
        <taxon>Pezizomycotina</taxon>
        <taxon>Eurotiomycetes</taxon>
        <taxon>Chaetothyriomycetidae</taxon>
        <taxon>Chaetothyriales</taxon>
        <taxon>Herpotrichiellaceae</taxon>
        <taxon>Phialophora</taxon>
    </lineage>
</organism>
<dbReference type="Proteomes" id="UP000054266">
    <property type="component" value="Unassembled WGS sequence"/>
</dbReference>
<comment type="similarity">
    <text evidence="1">Belongs to the paxM FAD-dependent monooxygenase family.</text>
</comment>
<evidence type="ECO:0000256" key="4">
    <source>
        <dbReference type="ARBA" id="ARBA00023002"/>
    </source>
</evidence>
<accession>A0A0D2GL45</accession>
<evidence type="ECO:0000256" key="3">
    <source>
        <dbReference type="ARBA" id="ARBA00022827"/>
    </source>
</evidence>
<keyword evidence="2" id="KW-0285">Flavoprotein</keyword>
<gene>
    <name evidence="7" type="ORF">PV04_01221</name>
</gene>
<dbReference type="GO" id="GO:0071949">
    <property type="term" value="F:FAD binding"/>
    <property type="evidence" value="ECO:0007669"/>
    <property type="project" value="InterPro"/>
</dbReference>
<keyword evidence="8" id="KW-1185">Reference proteome</keyword>
<dbReference type="SUPFAM" id="SSF51905">
    <property type="entry name" value="FAD/NAD(P)-binding domain"/>
    <property type="match status" value="1"/>
</dbReference>
<keyword evidence="5" id="KW-1133">Transmembrane helix</keyword>
<dbReference type="AlphaFoldDB" id="A0A0D2GL45"/>
<evidence type="ECO:0000313" key="8">
    <source>
        <dbReference type="Proteomes" id="UP000054266"/>
    </source>
</evidence>
<dbReference type="EMBL" id="KN846956">
    <property type="protein sequence ID" value="KIW73074.1"/>
    <property type="molecule type" value="Genomic_DNA"/>
</dbReference>
<keyword evidence="4" id="KW-0560">Oxidoreductase</keyword>
<feature type="transmembrane region" description="Helical" evidence="5">
    <location>
        <begin position="637"/>
        <end position="654"/>
    </location>
</feature>
<evidence type="ECO:0000256" key="2">
    <source>
        <dbReference type="ARBA" id="ARBA00022630"/>
    </source>
</evidence>
<dbReference type="PANTHER" id="PTHR47356:SF2">
    <property type="entry name" value="FAD-BINDING DOMAIN-CONTAINING PROTEIN-RELATED"/>
    <property type="match status" value="1"/>
</dbReference>
<protein>
    <recommendedName>
        <fullName evidence="6">FAD-binding domain-containing protein</fullName>
    </recommendedName>
</protein>
<feature type="transmembrane region" description="Helical" evidence="5">
    <location>
        <begin position="603"/>
        <end position="625"/>
    </location>
</feature>
<dbReference type="PANTHER" id="PTHR47356">
    <property type="entry name" value="FAD-DEPENDENT MONOOXYGENASE ASQG-RELATED"/>
    <property type="match status" value="1"/>
</dbReference>
<proteinExistence type="inferred from homology"/>
<evidence type="ECO:0000256" key="5">
    <source>
        <dbReference type="SAM" id="Phobius"/>
    </source>
</evidence>